<dbReference type="InterPro" id="IPR000192">
    <property type="entry name" value="Aminotrans_V_dom"/>
</dbReference>
<evidence type="ECO:0000256" key="1">
    <source>
        <dbReference type="ARBA" id="ARBA00001933"/>
    </source>
</evidence>
<dbReference type="InterPro" id="IPR015424">
    <property type="entry name" value="PyrdxlP-dep_Trfase"/>
</dbReference>
<dbReference type="Gene3D" id="3.40.640.10">
    <property type="entry name" value="Type I PLP-dependent aspartate aminotransferase-like (Major domain)"/>
    <property type="match status" value="1"/>
</dbReference>
<dbReference type="PROSITE" id="PS00595">
    <property type="entry name" value="AA_TRANSFER_CLASS_5"/>
    <property type="match status" value="1"/>
</dbReference>
<keyword evidence="5" id="KW-0663">Pyridoxal phosphate</keyword>
<evidence type="ECO:0000256" key="2">
    <source>
        <dbReference type="ARBA" id="ARBA00010447"/>
    </source>
</evidence>
<dbReference type="GO" id="GO:0006534">
    <property type="term" value="P:cysteine metabolic process"/>
    <property type="evidence" value="ECO:0007669"/>
    <property type="project" value="InterPro"/>
</dbReference>
<evidence type="ECO:0000256" key="6">
    <source>
        <dbReference type="ARBA" id="ARBA00050776"/>
    </source>
</evidence>
<dbReference type="EC" id="2.8.1.7" evidence="3"/>
<dbReference type="CDD" id="cd06453">
    <property type="entry name" value="SufS_like"/>
    <property type="match status" value="1"/>
</dbReference>
<keyword evidence="4 8" id="KW-0808">Transferase</keyword>
<dbReference type="NCBIfam" id="TIGR01979">
    <property type="entry name" value="sufS"/>
    <property type="match status" value="1"/>
</dbReference>
<dbReference type="PANTHER" id="PTHR43586">
    <property type="entry name" value="CYSTEINE DESULFURASE"/>
    <property type="match status" value="1"/>
</dbReference>
<protein>
    <recommendedName>
        <fullName evidence="3">cysteine desulfurase</fullName>
        <ecNumber evidence="3">2.8.1.7</ecNumber>
    </recommendedName>
</protein>
<dbReference type="InterPro" id="IPR020578">
    <property type="entry name" value="Aminotrans_V_PyrdxlP_BS"/>
</dbReference>
<dbReference type="Gene3D" id="3.90.1150.10">
    <property type="entry name" value="Aspartate Aminotransferase, domain 1"/>
    <property type="match status" value="1"/>
</dbReference>
<reference evidence="8" key="1">
    <citation type="submission" date="2009-10" db="EMBL/GenBank/DDBJ databases">
        <title>Diversity of trophic interactions inside an arsenic-rich microbial ecosystem.</title>
        <authorList>
            <person name="Bertin P.N."/>
            <person name="Heinrich-Salmeron A."/>
            <person name="Pelletier E."/>
            <person name="Goulhen-Chollet F."/>
            <person name="Arsene-Ploetze F."/>
            <person name="Gallien S."/>
            <person name="Calteau A."/>
            <person name="Vallenet D."/>
            <person name="Casiot C."/>
            <person name="Chane-Woon-Ming B."/>
            <person name="Giloteaux L."/>
            <person name="Barakat M."/>
            <person name="Bonnefoy V."/>
            <person name="Bruneel O."/>
            <person name="Chandler M."/>
            <person name="Cleiss J."/>
            <person name="Duran R."/>
            <person name="Elbaz-Poulichet F."/>
            <person name="Fonknechten N."/>
            <person name="Lauga B."/>
            <person name="Mornico D."/>
            <person name="Ortet P."/>
            <person name="Schaeffer C."/>
            <person name="Siguier P."/>
            <person name="Alexander Thil Smith A."/>
            <person name="Van Dorsselaer A."/>
            <person name="Weissenbach J."/>
            <person name="Medigue C."/>
            <person name="Le Paslier D."/>
        </authorList>
    </citation>
    <scope>NUCLEOTIDE SEQUENCE</scope>
</reference>
<dbReference type="Pfam" id="PF00266">
    <property type="entry name" value="Aminotran_5"/>
    <property type="match status" value="1"/>
</dbReference>
<dbReference type="PANTHER" id="PTHR43586:SF8">
    <property type="entry name" value="CYSTEINE DESULFURASE 1, CHLOROPLASTIC"/>
    <property type="match status" value="1"/>
</dbReference>
<feature type="domain" description="Aminotransferase class V" evidence="7">
    <location>
        <begin position="33"/>
        <end position="405"/>
    </location>
</feature>
<evidence type="ECO:0000313" key="8">
    <source>
        <dbReference type="EMBL" id="CBI02225.1"/>
    </source>
</evidence>
<evidence type="ECO:0000256" key="3">
    <source>
        <dbReference type="ARBA" id="ARBA00012239"/>
    </source>
</evidence>
<evidence type="ECO:0000256" key="5">
    <source>
        <dbReference type="ARBA" id="ARBA00022898"/>
    </source>
</evidence>
<comment type="similarity">
    <text evidence="2">Belongs to the class-V pyridoxal-phosphate-dependent aminotransferase family. Csd subfamily.</text>
</comment>
<dbReference type="GO" id="GO:0031071">
    <property type="term" value="F:cysteine desulfurase activity"/>
    <property type="evidence" value="ECO:0007669"/>
    <property type="project" value="UniProtKB-EC"/>
</dbReference>
<dbReference type="EMBL" id="CABO01000031">
    <property type="protein sequence ID" value="CBI02225.1"/>
    <property type="molecule type" value="Genomic_DNA"/>
</dbReference>
<comment type="caution">
    <text evidence="8">The sequence shown here is derived from an EMBL/GenBank/DDBJ whole genome shotgun (WGS) entry which is preliminary data.</text>
</comment>
<proteinExistence type="inferred from homology"/>
<dbReference type="SUPFAM" id="SSF53383">
    <property type="entry name" value="PLP-dependent transferases"/>
    <property type="match status" value="1"/>
</dbReference>
<accession>E6Q4W4</accession>
<evidence type="ECO:0000259" key="7">
    <source>
        <dbReference type="Pfam" id="PF00266"/>
    </source>
</evidence>
<dbReference type="InterPro" id="IPR015422">
    <property type="entry name" value="PyrdxlP-dep_Trfase_small"/>
</dbReference>
<name>E6Q4W4_9ZZZZ</name>
<gene>
    <name evidence="8" type="primary">sufS</name>
    <name evidence="8" type="ORF">CARN4_0950</name>
</gene>
<dbReference type="InterPro" id="IPR015421">
    <property type="entry name" value="PyrdxlP-dep_Trfase_major"/>
</dbReference>
<organism evidence="8">
    <name type="scientific">mine drainage metagenome</name>
    <dbReference type="NCBI Taxonomy" id="410659"/>
    <lineage>
        <taxon>unclassified sequences</taxon>
        <taxon>metagenomes</taxon>
        <taxon>ecological metagenomes</taxon>
    </lineage>
</organism>
<sequence>MNHGASATIATEREVRADFPILRERNSRGKPLIYLDSAATSQKPQVVIDALDRYYREYNANIHRGVYEIAARATDAFEDARAKVARFLNAGEPAEIIWTRNATEAINLVAWSWGGANLHADDVILISELEHHSNLVPWQMLAERTGARLRFIPVDDRGELLLDDLDRLLEGCALVAITHVSNTLGTILPIAEIVARAHAAGAIVLVDGAQAAPHLAVDVRALDLDFYALSAHKMLGPTGIGVLYGKRALLDAMPPFLSGGDMIRSVSYERSTFNELPWKFEAGTSNIADAIAFGTAIDYLDAYGMANVRAHERALLAYAYERLAPLEERGLAIYGPHDIDRSSGVVSMNFADIHAHDLASILDTEGVCIRAGHHCTMPLMGRLDVAATARASFYIYNDRNDVDALVAGLEKAATIFRIS</sequence>
<dbReference type="InterPro" id="IPR010970">
    <property type="entry name" value="Cys_dSase_SufS"/>
</dbReference>
<evidence type="ECO:0000256" key="4">
    <source>
        <dbReference type="ARBA" id="ARBA00022679"/>
    </source>
</evidence>
<dbReference type="AlphaFoldDB" id="E6Q4W4"/>
<comment type="catalytic activity">
    <reaction evidence="6">
        <text>(sulfur carrier)-H + L-cysteine = (sulfur carrier)-SH + L-alanine</text>
        <dbReference type="Rhea" id="RHEA:43892"/>
        <dbReference type="Rhea" id="RHEA-COMP:14737"/>
        <dbReference type="Rhea" id="RHEA-COMP:14739"/>
        <dbReference type="ChEBI" id="CHEBI:29917"/>
        <dbReference type="ChEBI" id="CHEBI:35235"/>
        <dbReference type="ChEBI" id="CHEBI:57972"/>
        <dbReference type="ChEBI" id="CHEBI:64428"/>
        <dbReference type="EC" id="2.8.1.7"/>
    </reaction>
</comment>
<dbReference type="GO" id="GO:0030170">
    <property type="term" value="F:pyridoxal phosphate binding"/>
    <property type="evidence" value="ECO:0007669"/>
    <property type="project" value="InterPro"/>
</dbReference>
<comment type="cofactor">
    <cofactor evidence="1">
        <name>pyridoxal 5'-phosphate</name>
        <dbReference type="ChEBI" id="CHEBI:597326"/>
    </cofactor>
</comment>